<dbReference type="AlphaFoldDB" id="A0A090GVR0"/>
<protein>
    <submittedName>
        <fullName evidence="2">Xre family transcriptional regulator</fullName>
    </submittedName>
</protein>
<dbReference type="CDD" id="cd00093">
    <property type="entry name" value="HTH_XRE"/>
    <property type="match status" value="1"/>
</dbReference>
<evidence type="ECO:0000259" key="1">
    <source>
        <dbReference type="PROSITE" id="PS50943"/>
    </source>
</evidence>
<dbReference type="SUPFAM" id="SSF47413">
    <property type="entry name" value="lambda repressor-like DNA-binding domains"/>
    <property type="match status" value="1"/>
</dbReference>
<name>A0A090GVR0_MESPL</name>
<dbReference type="EMBL" id="CCNE01000045">
    <property type="protein sequence ID" value="CDX60979.1"/>
    <property type="molecule type" value="Genomic_DNA"/>
</dbReference>
<gene>
    <name evidence="2" type="ORF">MPL3365_50062</name>
</gene>
<dbReference type="InterPro" id="IPR010982">
    <property type="entry name" value="Lambda_DNA-bd_dom_sf"/>
</dbReference>
<organism evidence="2 3">
    <name type="scientific">Mesorhizobium plurifarium</name>
    <dbReference type="NCBI Taxonomy" id="69974"/>
    <lineage>
        <taxon>Bacteria</taxon>
        <taxon>Pseudomonadati</taxon>
        <taxon>Pseudomonadota</taxon>
        <taxon>Alphaproteobacteria</taxon>
        <taxon>Hyphomicrobiales</taxon>
        <taxon>Phyllobacteriaceae</taxon>
        <taxon>Mesorhizobium</taxon>
    </lineage>
</organism>
<dbReference type="SMART" id="SM00530">
    <property type="entry name" value="HTH_XRE"/>
    <property type="match status" value="1"/>
</dbReference>
<dbReference type="PROSITE" id="PS50943">
    <property type="entry name" value="HTH_CROC1"/>
    <property type="match status" value="1"/>
</dbReference>
<accession>A0A090GVR0</accession>
<dbReference type="InterPro" id="IPR039554">
    <property type="entry name" value="HigA2-like_HTH"/>
</dbReference>
<reference evidence="2 3" key="1">
    <citation type="submission" date="2014-08" db="EMBL/GenBank/DDBJ databases">
        <authorList>
            <person name="Moulin Lionel"/>
        </authorList>
    </citation>
    <scope>NUCLEOTIDE SEQUENCE [LARGE SCALE GENOMIC DNA]</scope>
</reference>
<dbReference type="Proteomes" id="UP000046122">
    <property type="component" value="Unassembled WGS sequence"/>
</dbReference>
<dbReference type="GO" id="GO:0003677">
    <property type="term" value="F:DNA binding"/>
    <property type="evidence" value="ECO:0007669"/>
    <property type="project" value="InterPro"/>
</dbReference>
<proteinExistence type="predicted"/>
<dbReference type="Pfam" id="PF13744">
    <property type="entry name" value="HTH_37"/>
    <property type="match status" value="1"/>
</dbReference>
<evidence type="ECO:0000313" key="2">
    <source>
        <dbReference type="EMBL" id="CDX60979.1"/>
    </source>
</evidence>
<dbReference type="Gene3D" id="1.10.260.40">
    <property type="entry name" value="lambda repressor-like DNA-binding domains"/>
    <property type="match status" value="1"/>
</dbReference>
<dbReference type="InterPro" id="IPR001387">
    <property type="entry name" value="Cro/C1-type_HTH"/>
</dbReference>
<feature type="domain" description="HTH cro/C1-type" evidence="1">
    <location>
        <begin position="33"/>
        <end position="88"/>
    </location>
</feature>
<sequence length="93" mass="10296">MSNETFASVWDAIEDTPAEAENMKLRSTLMMALERHIRAKGWTQAEAARRLGVTQPRVSDLLRGKINLFALDTLVNMAIAAGLHVEMRVSEAA</sequence>
<evidence type="ECO:0000313" key="3">
    <source>
        <dbReference type="Proteomes" id="UP000046122"/>
    </source>
</evidence>